<dbReference type="PANTHER" id="PTHR13605">
    <property type="entry name" value="ER MEMBRANE PROTEIN COMPLEX SUBUNIT 7"/>
    <property type="match status" value="1"/>
</dbReference>
<dbReference type="AlphaFoldDB" id="A0ABD2ARN0"/>
<keyword evidence="6 7" id="KW-0472">Membrane</keyword>
<dbReference type="PANTHER" id="PTHR13605:SF4">
    <property type="entry name" value="ER MEMBRANE PROTEIN COMPLEX SUBUNIT 7"/>
    <property type="match status" value="1"/>
</dbReference>
<evidence type="ECO:0000256" key="3">
    <source>
        <dbReference type="ARBA" id="ARBA00022692"/>
    </source>
</evidence>
<evidence type="ECO:0000256" key="6">
    <source>
        <dbReference type="ARBA" id="ARBA00023136"/>
    </source>
</evidence>
<dbReference type="InterPro" id="IPR039163">
    <property type="entry name" value="EMC7"/>
</dbReference>
<dbReference type="EMBL" id="JAYRBN010000114">
    <property type="protein sequence ID" value="KAL2723268.1"/>
    <property type="molecule type" value="Genomic_DNA"/>
</dbReference>
<evidence type="ECO:0000256" key="1">
    <source>
        <dbReference type="ARBA" id="ARBA00004167"/>
    </source>
</evidence>
<evidence type="ECO:0000256" key="2">
    <source>
        <dbReference type="ARBA" id="ARBA00008880"/>
    </source>
</evidence>
<organism evidence="10 11">
    <name type="scientific">Vespula maculifrons</name>
    <name type="common">Eastern yellow jacket</name>
    <name type="synonym">Wasp</name>
    <dbReference type="NCBI Taxonomy" id="7453"/>
    <lineage>
        <taxon>Eukaryota</taxon>
        <taxon>Metazoa</taxon>
        <taxon>Ecdysozoa</taxon>
        <taxon>Arthropoda</taxon>
        <taxon>Hexapoda</taxon>
        <taxon>Insecta</taxon>
        <taxon>Pterygota</taxon>
        <taxon>Neoptera</taxon>
        <taxon>Endopterygota</taxon>
        <taxon>Hymenoptera</taxon>
        <taxon>Apocrita</taxon>
        <taxon>Aculeata</taxon>
        <taxon>Vespoidea</taxon>
        <taxon>Vespidae</taxon>
        <taxon>Vespinae</taxon>
        <taxon>Vespula</taxon>
    </lineage>
</organism>
<evidence type="ECO:0000313" key="11">
    <source>
        <dbReference type="Proteomes" id="UP001607303"/>
    </source>
</evidence>
<dbReference type="Pfam" id="PF09430">
    <property type="entry name" value="EMC7_beta-sandw"/>
    <property type="match status" value="1"/>
</dbReference>
<reference evidence="10 11" key="1">
    <citation type="journal article" date="2024" name="Ann. Entomol. Soc. Am.">
        <title>Genomic analyses of the southern and eastern yellowjacket wasps (Hymenoptera: Vespidae) reveal evolutionary signatures of social life.</title>
        <authorList>
            <person name="Catto M.A."/>
            <person name="Caine P.B."/>
            <person name="Orr S.E."/>
            <person name="Hunt B.G."/>
            <person name="Goodisman M.A.D."/>
        </authorList>
    </citation>
    <scope>NUCLEOTIDE SEQUENCE [LARGE SCALE GENOMIC DNA]</scope>
    <source>
        <strain evidence="10">232</strain>
        <tissue evidence="10">Head and thorax</tissue>
    </source>
</reference>
<evidence type="ECO:0000256" key="4">
    <source>
        <dbReference type="ARBA" id="ARBA00022729"/>
    </source>
</evidence>
<dbReference type="InterPro" id="IPR013784">
    <property type="entry name" value="Carb-bd-like_fold"/>
</dbReference>
<feature type="chain" id="PRO_5044856426" evidence="8">
    <location>
        <begin position="35"/>
        <end position="233"/>
    </location>
</feature>
<keyword evidence="11" id="KW-1185">Reference proteome</keyword>
<proteinExistence type="inferred from homology"/>
<gene>
    <name evidence="10" type="ORF">V1477_019119</name>
</gene>
<dbReference type="GO" id="GO:0016020">
    <property type="term" value="C:membrane"/>
    <property type="evidence" value="ECO:0007669"/>
    <property type="project" value="UniProtKB-SubCell"/>
</dbReference>
<dbReference type="Proteomes" id="UP001607303">
    <property type="component" value="Unassembled WGS sequence"/>
</dbReference>
<evidence type="ECO:0000256" key="7">
    <source>
        <dbReference type="SAM" id="Phobius"/>
    </source>
</evidence>
<comment type="subcellular location">
    <subcellularLocation>
        <location evidence="1">Membrane</location>
        <topology evidence="1">Single-pass membrane protein</topology>
    </subcellularLocation>
</comment>
<accession>A0ABD2ARN0</accession>
<feature type="signal peptide" evidence="8">
    <location>
        <begin position="1"/>
        <end position="34"/>
    </location>
</feature>
<evidence type="ECO:0000256" key="5">
    <source>
        <dbReference type="ARBA" id="ARBA00022989"/>
    </source>
</evidence>
<dbReference type="InterPro" id="IPR019008">
    <property type="entry name" value="Beta_sandwich_EMC7"/>
</dbReference>
<evidence type="ECO:0000313" key="10">
    <source>
        <dbReference type="EMBL" id="KAL2723268.1"/>
    </source>
</evidence>
<protein>
    <submittedName>
        <fullName evidence="10">ER membrane protein complex subunit 7-like isoform X1</fullName>
    </submittedName>
</protein>
<name>A0ABD2ARN0_VESMC</name>
<dbReference type="SUPFAM" id="SSF49452">
    <property type="entry name" value="Starch-binding domain-like"/>
    <property type="match status" value="1"/>
</dbReference>
<feature type="domain" description="ER membrane protein complex subunit 7 beta-sandwich" evidence="9">
    <location>
        <begin position="61"/>
        <end position="169"/>
    </location>
</feature>
<comment type="similarity">
    <text evidence="2">Belongs to the EMC7 family.</text>
</comment>
<keyword evidence="5 7" id="KW-1133">Transmembrane helix</keyword>
<evidence type="ECO:0000256" key="8">
    <source>
        <dbReference type="SAM" id="SignalP"/>
    </source>
</evidence>
<evidence type="ECO:0000259" key="9">
    <source>
        <dbReference type="Pfam" id="PF09430"/>
    </source>
</evidence>
<feature type="transmembrane region" description="Helical" evidence="7">
    <location>
        <begin position="161"/>
        <end position="181"/>
    </location>
</feature>
<keyword evidence="3 7" id="KW-0812">Transmembrane</keyword>
<keyword evidence="4 8" id="KW-0732">Signal</keyword>
<sequence>MNFSRQERANMDFSLKFACVIFLIINLTSDHINAEHEEDQSTDLYVIEGKVFPWENTASTGWQLMTHVMANGGEHYGFLREDGTFVISNVPSGSYIVEVVNSNYFYEPVRVEINSKGKFRARKVNLIQTSQIIQVPYPLKMRPLSPFRYFQVREQWRVTDFLFNPMVLMMILPLVLIMILPKIMNDPETRKDMEQLNNLTIYNMPEMSEVITSFLSGGEKQKTKAVKAAKKRQ</sequence>
<comment type="caution">
    <text evidence="10">The sequence shown here is derived from an EMBL/GenBank/DDBJ whole genome shotgun (WGS) entry which is preliminary data.</text>
</comment>